<keyword evidence="2" id="KW-0732">Signal</keyword>
<keyword evidence="3" id="KW-0677">Repeat</keyword>
<evidence type="ECO:0000313" key="6">
    <source>
        <dbReference type="RefSeq" id="XP_032801775.1"/>
    </source>
</evidence>
<evidence type="ECO:0000313" key="5">
    <source>
        <dbReference type="Proteomes" id="UP001318040"/>
    </source>
</evidence>
<evidence type="ECO:0000256" key="2">
    <source>
        <dbReference type="ARBA" id="ARBA00022729"/>
    </source>
</evidence>
<dbReference type="InterPro" id="IPR050328">
    <property type="entry name" value="Dev_Immune_Receptor"/>
</dbReference>
<organism evidence="5 6">
    <name type="scientific">Petromyzon marinus</name>
    <name type="common">Sea lamprey</name>
    <dbReference type="NCBI Taxonomy" id="7757"/>
    <lineage>
        <taxon>Eukaryota</taxon>
        <taxon>Metazoa</taxon>
        <taxon>Chordata</taxon>
        <taxon>Craniata</taxon>
        <taxon>Vertebrata</taxon>
        <taxon>Cyclostomata</taxon>
        <taxon>Hyperoartia</taxon>
        <taxon>Petromyzontiformes</taxon>
        <taxon>Petromyzontidae</taxon>
        <taxon>Petromyzon</taxon>
    </lineage>
</organism>
<gene>
    <name evidence="6" type="primary">LOC116938576</name>
</gene>
<keyword evidence="4" id="KW-1133">Transmembrane helix</keyword>
<keyword evidence="5" id="KW-1185">Reference proteome</keyword>
<proteinExistence type="predicted"/>
<dbReference type="PANTHER" id="PTHR24373">
    <property type="entry name" value="SLIT RELATED LEUCINE-RICH REPEAT NEURONAL PROTEIN"/>
    <property type="match status" value="1"/>
</dbReference>
<dbReference type="InterPro" id="IPR001611">
    <property type="entry name" value="Leu-rich_rpt"/>
</dbReference>
<keyword evidence="1" id="KW-0433">Leucine-rich repeat</keyword>
<dbReference type="PANTHER" id="PTHR24373:SF370">
    <property type="entry name" value="FISH-LIPS, ISOFORM E"/>
    <property type="match status" value="1"/>
</dbReference>
<dbReference type="AlphaFoldDB" id="A0AAJ7SM01"/>
<dbReference type="RefSeq" id="XP_032801775.1">
    <property type="nucleotide sequence ID" value="XM_032945884.1"/>
</dbReference>
<dbReference type="KEGG" id="pmrn:116938576"/>
<dbReference type="PROSITE" id="PS51450">
    <property type="entry name" value="LRR"/>
    <property type="match status" value="1"/>
</dbReference>
<evidence type="ECO:0000256" key="4">
    <source>
        <dbReference type="SAM" id="Phobius"/>
    </source>
</evidence>
<evidence type="ECO:0000256" key="3">
    <source>
        <dbReference type="ARBA" id="ARBA00022737"/>
    </source>
</evidence>
<protein>
    <submittedName>
        <fullName evidence="6">Protein slit-like</fullName>
    </submittedName>
</protein>
<dbReference type="SMART" id="SM00369">
    <property type="entry name" value="LRR_TYP"/>
    <property type="match status" value="3"/>
</dbReference>
<accession>A0AAJ7SM01</accession>
<keyword evidence="4" id="KW-0812">Transmembrane</keyword>
<dbReference type="GO" id="GO:0005615">
    <property type="term" value="C:extracellular space"/>
    <property type="evidence" value="ECO:0007669"/>
    <property type="project" value="TreeGrafter"/>
</dbReference>
<name>A0AAJ7SM01_PETMA</name>
<reference evidence="6" key="1">
    <citation type="submission" date="2025-08" db="UniProtKB">
        <authorList>
            <consortium name="RefSeq"/>
        </authorList>
    </citation>
    <scope>IDENTIFICATION</scope>
    <source>
        <tissue evidence="6">Sperm</tissue>
    </source>
</reference>
<dbReference type="InterPro" id="IPR032675">
    <property type="entry name" value="LRR_dom_sf"/>
</dbReference>
<sequence length="355" mass="39111">MKLTSPGSLASHLSPHLAFSITIIITTTIVPSASSPPCDSLNLSSSSPLPASTTAKCFEATGPNCPLGPSLNWAVLVSLKSAEILKIDCKLKSVEVSEGQPFPMLPNLNELRLNNNQLQNLPTGFMGNHKSLKVLHLEDNRLTILPMAFLKGCVSMEKLLLHNNKLMHLPSFIKLPLKSLTLHNNLLVCDCSLYLMLRHKTTLLVPTDHALEFPKCHSPVQLKGEPVKNVSMDMVCRNVGPYFSKWYVVAMAVGAALFLVISAVAIAGMWVARRHSYNHRRVSNNAPISDITVRTSFATSNTVNNAYITTAELSSPYVPEDVYDNVGEMLEEDMESDNYIDGDVNYNDKDDYENL</sequence>
<dbReference type="Gene3D" id="3.80.10.10">
    <property type="entry name" value="Ribonuclease Inhibitor"/>
    <property type="match status" value="1"/>
</dbReference>
<feature type="transmembrane region" description="Helical" evidence="4">
    <location>
        <begin position="246"/>
        <end position="271"/>
    </location>
</feature>
<dbReference type="InterPro" id="IPR003591">
    <property type="entry name" value="Leu-rich_rpt_typical-subtyp"/>
</dbReference>
<dbReference type="GO" id="GO:0031012">
    <property type="term" value="C:extracellular matrix"/>
    <property type="evidence" value="ECO:0007669"/>
    <property type="project" value="TreeGrafter"/>
</dbReference>
<keyword evidence="4" id="KW-0472">Membrane</keyword>
<dbReference type="SUPFAM" id="SSF52058">
    <property type="entry name" value="L domain-like"/>
    <property type="match status" value="1"/>
</dbReference>
<dbReference type="Pfam" id="PF13855">
    <property type="entry name" value="LRR_8"/>
    <property type="match status" value="1"/>
</dbReference>
<dbReference type="GeneID" id="116938576"/>
<dbReference type="Proteomes" id="UP001318040">
    <property type="component" value="Chromosome 1"/>
</dbReference>
<evidence type="ECO:0000256" key="1">
    <source>
        <dbReference type="ARBA" id="ARBA00022614"/>
    </source>
</evidence>